<organism evidence="2 3">
    <name type="scientific">Gimesia algae</name>
    <dbReference type="NCBI Taxonomy" id="2527971"/>
    <lineage>
        <taxon>Bacteria</taxon>
        <taxon>Pseudomonadati</taxon>
        <taxon>Planctomycetota</taxon>
        <taxon>Planctomycetia</taxon>
        <taxon>Planctomycetales</taxon>
        <taxon>Planctomycetaceae</taxon>
        <taxon>Gimesia</taxon>
    </lineage>
</organism>
<proteinExistence type="predicted"/>
<name>A0A517VE10_9PLAN</name>
<evidence type="ECO:0000313" key="3">
    <source>
        <dbReference type="Proteomes" id="UP000316855"/>
    </source>
</evidence>
<feature type="region of interest" description="Disordered" evidence="1">
    <location>
        <begin position="157"/>
        <end position="178"/>
    </location>
</feature>
<dbReference type="KEGG" id="gax:Pan161_28970"/>
<gene>
    <name evidence="2" type="ORF">Pan161_28970</name>
</gene>
<feature type="compositionally biased region" description="Polar residues" evidence="1">
    <location>
        <begin position="169"/>
        <end position="178"/>
    </location>
</feature>
<dbReference type="OrthoDB" id="290513at2"/>
<sequence length="178" mass="19693">MKYHTLILLCLMFISGCESLTTPVGDLPATEEAAVSVQSEKETASTETPEPLYHPVLVKLEKYEKGPSTTTTFSPQKASANTTVTHGATMGTDQPDQSVKVTWTYLKTDEQGDHYHFEKTILNESSQQKTMSKEIQYAGKKQLVFEDDFQRTWIYPAPAEKEGPGQALKSVTSNPASN</sequence>
<dbReference type="PROSITE" id="PS51257">
    <property type="entry name" value="PROKAR_LIPOPROTEIN"/>
    <property type="match status" value="1"/>
</dbReference>
<accession>A0A517VE10</accession>
<keyword evidence="3" id="KW-1185">Reference proteome</keyword>
<dbReference type="AlphaFoldDB" id="A0A517VE10"/>
<protein>
    <recommendedName>
        <fullName evidence="4">Lipoprotein</fullName>
    </recommendedName>
</protein>
<evidence type="ECO:0000313" key="2">
    <source>
        <dbReference type="EMBL" id="QDT91241.1"/>
    </source>
</evidence>
<evidence type="ECO:0008006" key="4">
    <source>
        <dbReference type="Google" id="ProtNLM"/>
    </source>
</evidence>
<dbReference type="Proteomes" id="UP000316855">
    <property type="component" value="Chromosome"/>
</dbReference>
<reference evidence="2 3" key="1">
    <citation type="submission" date="2019-02" db="EMBL/GenBank/DDBJ databases">
        <title>Deep-cultivation of Planctomycetes and their phenomic and genomic characterization uncovers novel biology.</title>
        <authorList>
            <person name="Wiegand S."/>
            <person name="Jogler M."/>
            <person name="Boedeker C."/>
            <person name="Pinto D."/>
            <person name="Vollmers J."/>
            <person name="Rivas-Marin E."/>
            <person name="Kohn T."/>
            <person name="Peeters S.H."/>
            <person name="Heuer A."/>
            <person name="Rast P."/>
            <person name="Oberbeckmann S."/>
            <person name="Bunk B."/>
            <person name="Jeske O."/>
            <person name="Meyerdierks A."/>
            <person name="Storesund J.E."/>
            <person name="Kallscheuer N."/>
            <person name="Luecker S."/>
            <person name="Lage O.M."/>
            <person name="Pohl T."/>
            <person name="Merkel B.J."/>
            <person name="Hornburger P."/>
            <person name="Mueller R.-W."/>
            <person name="Bruemmer F."/>
            <person name="Labrenz M."/>
            <person name="Spormann A.M."/>
            <person name="Op den Camp H."/>
            <person name="Overmann J."/>
            <person name="Amann R."/>
            <person name="Jetten M.S.M."/>
            <person name="Mascher T."/>
            <person name="Medema M.H."/>
            <person name="Devos D.P."/>
            <person name="Kaster A.-K."/>
            <person name="Ovreas L."/>
            <person name="Rohde M."/>
            <person name="Galperin M.Y."/>
            <person name="Jogler C."/>
        </authorList>
    </citation>
    <scope>NUCLEOTIDE SEQUENCE [LARGE SCALE GENOMIC DNA]</scope>
    <source>
        <strain evidence="2 3">Pan161</strain>
    </source>
</reference>
<evidence type="ECO:0000256" key="1">
    <source>
        <dbReference type="SAM" id="MobiDB-lite"/>
    </source>
</evidence>
<dbReference type="EMBL" id="CP036343">
    <property type="protein sequence ID" value="QDT91241.1"/>
    <property type="molecule type" value="Genomic_DNA"/>
</dbReference>
<dbReference type="RefSeq" id="WP_145227957.1">
    <property type="nucleotide sequence ID" value="NZ_CP036343.1"/>
</dbReference>